<dbReference type="EMBL" id="WJBH02000002">
    <property type="protein sequence ID" value="KAI9562455.1"/>
    <property type="molecule type" value="Genomic_DNA"/>
</dbReference>
<dbReference type="AlphaFoldDB" id="A0AAD5Q0L7"/>
<comment type="caution">
    <text evidence="1">The sequence shown here is derived from an EMBL/GenBank/DDBJ whole genome shotgun (WGS) entry which is preliminary data.</text>
</comment>
<gene>
    <name evidence="1" type="ORF">GHT06_009888</name>
</gene>
<name>A0AAD5Q0L7_9CRUS</name>
<proteinExistence type="predicted"/>
<sequence length="81" mass="9239">MSIINEERVTNAAAISAWDKKNISAMRIIYSSVQEGKSRALMSCDLAQEMWSRMETAYSETSDEIAPELWRKFYGSKIQQG</sequence>
<keyword evidence="2" id="KW-1185">Reference proteome</keyword>
<organism evidence="1 2">
    <name type="scientific">Daphnia sinensis</name>
    <dbReference type="NCBI Taxonomy" id="1820382"/>
    <lineage>
        <taxon>Eukaryota</taxon>
        <taxon>Metazoa</taxon>
        <taxon>Ecdysozoa</taxon>
        <taxon>Arthropoda</taxon>
        <taxon>Crustacea</taxon>
        <taxon>Branchiopoda</taxon>
        <taxon>Diplostraca</taxon>
        <taxon>Cladocera</taxon>
        <taxon>Anomopoda</taxon>
        <taxon>Daphniidae</taxon>
        <taxon>Daphnia</taxon>
        <taxon>Daphnia similis group</taxon>
    </lineage>
</organism>
<dbReference type="Proteomes" id="UP000820818">
    <property type="component" value="Linkage Group LG2"/>
</dbReference>
<protein>
    <submittedName>
        <fullName evidence="1">Uncharacterized protein</fullName>
    </submittedName>
</protein>
<reference evidence="1 2" key="1">
    <citation type="submission" date="2022-05" db="EMBL/GenBank/DDBJ databases">
        <title>A multi-omics perspective on studying reproductive biology in Daphnia sinensis.</title>
        <authorList>
            <person name="Jia J."/>
        </authorList>
    </citation>
    <scope>NUCLEOTIDE SEQUENCE [LARGE SCALE GENOMIC DNA]</scope>
    <source>
        <strain evidence="1 2">WSL</strain>
    </source>
</reference>
<evidence type="ECO:0000313" key="2">
    <source>
        <dbReference type="Proteomes" id="UP000820818"/>
    </source>
</evidence>
<evidence type="ECO:0000313" key="1">
    <source>
        <dbReference type="EMBL" id="KAI9562455.1"/>
    </source>
</evidence>
<dbReference type="Pfam" id="PF14223">
    <property type="entry name" value="Retrotran_gag_2"/>
    <property type="match status" value="1"/>
</dbReference>
<accession>A0AAD5Q0L7</accession>